<dbReference type="Proteomes" id="UP000277204">
    <property type="component" value="Unassembled WGS sequence"/>
</dbReference>
<feature type="region of interest" description="Disordered" evidence="1">
    <location>
        <begin position="86"/>
        <end position="115"/>
    </location>
</feature>
<proteinExistence type="predicted"/>
<keyword evidence="3" id="KW-1185">Reference proteome</keyword>
<dbReference type="AlphaFoldDB" id="A0A183LGG4"/>
<dbReference type="EMBL" id="UZAI01000778">
    <property type="protein sequence ID" value="VDO56369.1"/>
    <property type="molecule type" value="Genomic_DNA"/>
</dbReference>
<name>A0A183LGG4_9TREM</name>
<accession>A0A183LGG4</accession>
<organism evidence="2 3">
    <name type="scientific">Schistosoma margrebowiei</name>
    <dbReference type="NCBI Taxonomy" id="48269"/>
    <lineage>
        <taxon>Eukaryota</taxon>
        <taxon>Metazoa</taxon>
        <taxon>Spiralia</taxon>
        <taxon>Lophotrochozoa</taxon>
        <taxon>Platyhelminthes</taxon>
        <taxon>Trematoda</taxon>
        <taxon>Digenea</taxon>
        <taxon>Strigeidida</taxon>
        <taxon>Schistosomatoidea</taxon>
        <taxon>Schistosomatidae</taxon>
        <taxon>Schistosoma</taxon>
    </lineage>
</organism>
<reference evidence="2 3" key="1">
    <citation type="submission" date="2018-11" db="EMBL/GenBank/DDBJ databases">
        <authorList>
            <consortium name="Pathogen Informatics"/>
        </authorList>
    </citation>
    <scope>NUCLEOTIDE SEQUENCE [LARGE SCALE GENOMIC DNA]</scope>
    <source>
        <strain evidence="2 3">Zambia</strain>
    </source>
</reference>
<dbReference type="STRING" id="48269.A0A183LGG4"/>
<sequence>MYTGRLNLQVELSKLNVLTSDQFQCLLFISGLNPLIDADFLIKLLSRMEHDDEMTLQTVTAECQRLINLKQDTPILKTRSVVPSNSVHDVKTGRRKNSTETYKYHSKIPKPSTKC</sequence>
<evidence type="ECO:0000313" key="2">
    <source>
        <dbReference type="EMBL" id="VDO56369.1"/>
    </source>
</evidence>
<gene>
    <name evidence="2" type="ORF">SMRZ_LOCUS2889</name>
</gene>
<evidence type="ECO:0000256" key="1">
    <source>
        <dbReference type="SAM" id="MobiDB-lite"/>
    </source>
</evidence>
<protein>
    <submittedName>
        <fullName evidence="2">Uncharacterized protein</fullName>
    </submittedName>
</protein>
<evidence type="ECO:0000313" key="3">
    <source>
        <dbReference type="Proteomes" id="UP000277204"/>
    </source>
</evidence>